<dbReference type="PROSITE" id="PS50097">
    <property type="entry name" value="BTB"/>
    <property type="match status" value="1"/>
</dbReference>
<organism evidence="5 6">
    <name type="scientific">Planoprotostelium fungivorum</name>
    <dbReference type="NCBI Taxonomy" id="1890364"/>
    <lineage>
        <taxon>Eukaryota</taxon>
        <taxon>Amoebozoa</taxon>
        <taxon>Evosea</taxon>
        <taxon>Variosea</taxon>
        <taxon>Cavosteliida</taxon>
        <taxon>Cavosteliaceae</taxon>
        <taxon>Planoprotostelium</taxon>
    </lineage>
</organism>
<feature type="domain" description="BTB" evidence="4">
    <location>
        <begin position="54"/>
        <end position="123"/>
    </location>
</feature>
<sequence>MEQALGSLTLSLDQVKKAFEEERQNISEERTRLLREKKEWEEIAVRLHQAQPARTVRLNVGGMEFLTSPATLSSVKGSFFEAMMSGRWPLNCMDNGAIFIDRDPQVFRHILNFLRGDTIPLDSLSPSDLESLISDADFYNLPGLTTAVRSVAEIKTIVKSRKIFLLGGVNYKRSGQLDQVERYDTQTNRWEPMKSMPAALSRFGATAAGGKLWVFGGASSFVYDPEENEWSKISSMIHPRSGFAVVSCDRFIYIIGGFTGLGTSSEMSPMSSSRKHLGACVMENWIYAVGGNSGAFKQSLNLVERYDIVNDRWHQVDSIHTARQDCSVVNIEGHIWVIGGSETTTKDVIEVYDPKMNQWTSLASPCPFPAVPTPCIAQVDGSLFFLGGAREAGRWDVGRNHYEPIFPMLIGRQNAAVAVL</sequence>
<keyword evidence="6" id="KW-1185">Reference proteome</keyword>
<dbReference type="SMART" id="SM00225">
    <property type="entry name" value="BTB"/>
    <property type="match status" value="1"/>
</dbReference>
<dbReference type="Gene3D" id="3.30.710.10">
    <property type="entry name" value="Potassium Channel Kv1.1, Chain A"/>
    <property type="match status" value="1"/>
</dbReference>
<keyword evidence="2" id="KW-0677">Repeat</keyword>
<comment type="caution">
    <text evidence="5">The sequence shown here is derived from an EMBL/GenBank/DDBJ whole genome shotgun (WGS) entry which is preliminary data.</text>
</comment>
<gene>
    <name evidence="5" type="ORF">PROFUN_06219</name>
</gene>
<protein>
    <submittedName>
        <fullName evidence="5">Kelch-motif containing protein</fullName>
    </submittedName>
</protein>
<dbReference type="Pfam" id="PF02214">
    <property type="entry name" value="BTB_2"/>
    <property type="match status" value="1"/>
</dbReference>
<dbReference type="InterPro" id="IPR015915">
    <property type="entry name" value="Kelch-typ_b-propeller"/>
</dbReference>
<dbReference type="PANTHER" id="PTHR45632">
    <property type="entry name" value="LD33804P"/>
    <property type="match status" value="1"/>
</dbReference>
<evidence type="ECO:0000256" key="2">
    <source>
        <dbReference type="ARBA" id="ARBA00022737"/>
    </source>
</evidence>
<dbReference type="OrthoDB" id="18588at2759"/>
<dbReference type="SUPFAM" id="SSF54695">
    <property type="entry name" value="POZ domain"/>
    <property type="match status" value="1"/>
</dbReference>
<dbReference type="Gene3D" id="2.120.10.80">
    <property type="entry name" value="Kelch-type beta propeller"/>
    <property type="match status" value="2"/>
</dbReference>
<dbReference type="InParanoid" id="A0A2P6MZ09"/>
<proteinExistence type="predicted"/>
<evidence type="ECO:0000259" key="4">
    <source>
        <dbReference type="PROSITE" id="PS50097"/>
    </source>
</evidence>
<evidence type="ECO:0000313" key="5">
    <source>
        <dbReference type="EMBL" id="PRP76941.1"/>
    </source>
</evidence>
<accession>A0A2P6MZ09</accession>
<dbReference type="AlphaFoldDB" id="A0A2P6MZ09"/>
<reference evidence="5 6" key="1">
    <citation type="journal article" date="2018" name="Genome Biol. Evol.">
        <title>Multiple Roots of Fruiting Body Formation in Amoebozoa.</title>
        <authorList>
            <person name="Hillmann F."/>
            <person name="Forbes G."/>
            <person name="Novohradska S."/>
            <person name="Ferling I."/>
            <person name="Riege K."/>
            <person name="Groth M."/>
            <person name="Westermann M."/>
            <person name="Marz M."/>
            <person name="Spaller T."/>
            <person name="Winckler T."/>
            <person name="Schaap P."/>
            <person name="Glockner G."/>
        </authorList>
    </citation>
    <scope>NUCLEOTIDE SEQUENCE [LARGE SCALE GENOMIC DNA]</scope>
    <source>
        <strain evidence="5 6">Jena</strain>
    </source>
</reference>
<dbReference type="Proteomes" id="UP000241769">
    <property type="component" value="Unassembled WGS sequence"/>
</dbReference>
<evidence type="ECO:0000256" key="1">
    <source>
        <dbReference type="ARBA" id="ARBA00022441"/>
    </source>
</evidence>
<dbReference type="STRING" id="1890364.A0A2P6MZ09"/>
<dbReference type="SMART" id="SM00612">
    <property type="entry name" value="Kelch"/>
    <property type="match status" value="5"/>
</dbReference>
<dbReference type="GO" id="GO:0051260">
    <property type="term" value="P:protein homooligomerization"/>
    <property type="evidence" value="ECO:0007669"/>
    <property type="project" value="InterPro"/>
</dbReference>
<dbReference type="InterPro" id="IPR006652">
    <property type="entry name" value="Kelch_1"/>
</dbReference>
<dbReference type="InterPro" id="IPR011333">
    <property type="entry name" value="SKP1/BTB/POZ_sf"/>
</dbReference>
<dbReference type="InterPro" id="IPR000210">
    <property type="entry name" value="BTB/POZ_dom"/>
</dbReference>
<keyword evidence="1" id="KW-0880">Kelch repeat</keyword>
<name>A0A2P6MZ09_9EUKA</name>
<dbReference type="SUPFAM" id="SSF117281">
    <property type="entry name" value="Kelch motif"/>
    <property type="match status" value="1"/>
</dbReference>
<evidence type="ECO:0000256" key="3">
    <source>
        <dbReference type="SAM" id="Coils"/>
    </source>
</evidence>
<dbReference type="Pfam" id="PF01344">
    <property type="entry name" value="Kelch_1"/>
    <property type="match status" value="4"/>
</dbReference>
<dbReference type="EMBL" id="MDYQ01000292">
    <property type="protein sequence ID" value="PRP76941.1"/>
    <property type="molecule type" value="Genomic_DNA"/>
</dbReference>
<evidence type="ECO:0000313" key="6">
    <source>
        <dbReference type="Proteomes" id="UP000241769"/>
    </source>
</evidence>
<keyword evidence="3" id="KW-0175">Coiled coil</keyword>
<dbReference type="InterPro" id="IPR003131">
    <property type="entry name" value="T1-type_BTB"/>
</dbReference>
<feature type="coiled-coil region" evidence="3">
    <location>
        <begin position="12"/>
        <end position="43"/>
    </location>
</feature>